<dbReference type="PANTHER" id="PTHR13789">
    <property type="entry name" value="MONOOXYGENASE"/>
    <property type="match status" value="1"/>
</dbReference>
<evidence type="ECO:0000313" key="5">
    <source>
        <dbReference type="Proteomes" id="UP001221142"/>
    </source>
</evidence>
<keyword evidence="2" id="KW-0560">Oxidoreductase</keyword>
<dbReference type="AlphaFoldDB" id="A0AAD7F9K9"/>
<dbReference type="SUPFAM" id="SSF51905">
    <property type="entry name" value="FAD/NAD(P)-binding domain"/>
    <property type="match status" value="1"/>
</dbReference>
<dbReference type="Proteomes" id="UP001221142">
    <property type="component" value="Unassembled WGS sequence"/>
</dbReference>
<accession>A0AAD7F9K9</accession>
<dbReference type="Gene3D" id="3.30.9.30">
    <property type="match status" value="1"/>
</dbReference>
<dbReference type="EMBL" id="JARKIF010000051">
    <property type="protein sequence ID" value="KAJ7607244.1"/>
    <property type="molecule type" value="Genomic_DNA"/>
</dbReference>
<dbReference type="Gene3D" id="3.50.50.60">
    <property type="entry name" value="FAD/NAD(P)-binding domain"/>
    <property type="match status" value="1"/>
</dbReference>
<dbReference type="PANTHER" id="PTHR13789:SF147">
    <property type="entry name" value="PUTATIVE (AFU_ORTHOLOGUE AFUA_2G01950)-RELATED"/>
    <property type="match status" value="1"/>
</dbReference>
<reference evidence="4" key="1">
    <citation type="submission" date="2023-03" db="EMBL/GenBank/DDBJ databases">
        <title>Massive genome expansion in bonnet fungi (Mycena s.s.) driven by repeated elements and novel gene families across ecological guilds.</title>
        <authorList>
            <consortium name="Lawrence Berkeley National Laboratory"/>
            <person name="Harder C.B."/>
            <person name="Miyauchi S."/>
            <person name="Viragh M."/>
            <person name="Kuo A."/>
            <person name="Thoen E."/>
            <person name="Andreopoulos B."/>
            <person name="Lu D."/>
            <person name="Skrede I."/>
            <person name="Drula E."/>
            <person name="Henrissat B."/>
            <person name="Morin E."/>
            <person name="Kohler A."/>
            <person name="Barry K."/>
            <person name="LaButti K."/>
            <person name="Morin E."/>
            <person name="Salamov A."/>
            <person name="Lipzen A."/>
            <person name="Mereny Z."/>
            <person name="Hegedus B."/>
            <person name="Baldrian P."/>
            <person name="Stursova M."/>
            <person name="Weitz H."/>
            <person name="Taylor A."/>
            <person name="Grigoriev I.V."/>
            <person name="Nagy L.G."/>
            <person name="Martin F."/>
            <person name="Kauserud H."/>
        </authorList>
    </citation>
    <scope>NUCLEOTIDE SEQUENCE</scope>
    <source>
        <strain evidence="4">9284</strain>
    </source>
</reference>
<dbReference type="PRINTS" id="PR00419">
    <property type="entry name" value="ADXRDTASE"/>
</dbReference>
<comment type="caution">
    <text evidence="4">The sequence shown here is derived from an EMBL/GenBank/DDBJ whole genome shotgun (WGS) entry which is preliminary data.</text>
</comment>
<comment type="similarity">
    <text evidence="1">Belongs to the paxM FAD-dependent monooxygenase family.</text>
</comment>
<organism evidence="4 5">
    <name type="scientific">Roridomyces roridus</name>
    <dbReference type="NCBI Taxonomy" id="1738132"/>
    <lineage>
        <taxon>Eukaryota</taxon>
        <taxon>Fungi</taxon>
        <taxon>Dikarya</taxon>
        <taxon>Basidiomycota</taxon>
        <taxon>Agaricomycotina</taxon>
        <taxon>Agaricomycetes</taxon>
        <taxon>Agaricomycetidae</taxon>
        <taxon>Agaricales</taxon>
        <taxon>Marasmiineae</taxon>
        <taxon>Mycenaceae</taxon>
        <taxon>Roridomyces</taxon>
    </lineage>
</organism>
<gene>
    <name evidence="4" type="ORF">FB45DRAFT_432603</name>
</gene>
<dbReference type="Pfam" id="PF13450">
    <property type="entry name" value="NAD_binding_8"/>
    <property type="match status" value="1"/>
</dbReference>
<dbReference type="InterPro" id="IPR036188">
    <property type="entry name" value="FAD/NAD-bd_sf"/>
</dbReference>
<keyword evidence="5" id="KW-1185">Reference proteome</keyword>
<dbReference type="InterPro" id="IPR050493">
    <property type="entry name" value="FAD-dep_Monooxygenase_BioMet"/>
</dbReference>
<evidence type="ECO:0000256" key="3">
    <source>
        <dbReference type="ARBA" id="ARBA00023033"/>
    </source>
</evidence>
<proteinExistence type="inferred from homology"/>
<evidence type="ECO:0000256" key="2">
    <source>
        <dbReference type="ARBA" id="ARBA00023002"/>
    </source>
</evidence>
<name>A0AAD7F9K9_9AGAR</name>
<evidence type="ECO:0000313" key="4">
    <source>
        <dbReference type="EMBL" id="KAJ7607244.1"/>
    </source>
</evidence>
<dbReference type="GO" id="GO:0004497">
    <property type="term" value="F:monooxygenase activity"/>
    <property type="evidence" value="ECO:0007669"/>
    <property type="project" value="UniProtKB-KW"/>
</dbReference>
<protein>
    <submittedName>
        <fullName evidence="4">FAD dependent oxidoreductase</fullName>
    </submittedName>
</protein>
<evidence type="ECO:0000256" key="1">
    <source>
        <dbReference type="ARBA" id="ARBA00007992"/>
    </source>
</evidence>
<keyword evidence="3" id="KW-0503">Monooxygenase</keyword>
<sequence length="91" mass="9392">MGPPLASTLRIAIVGAGMGGLATALSLAKQGFQHIAIYETASDLGFVGAGIQIAPNLSRILRALGYGVWERVKKDAVEMKAVSIRGVCPGI</sequence>